<keyword evidence="4" id="KW-0645">Protease</keyword>
<dbReference type="Pfam" id="PF00912">
    <property type="entry name" value="Transgly"/>
    <property type="match status" value="1"/>
</dbReference>
<evidence type="ECO:0000256" key="3">
    <source>
        <dbReference type="ARBA" id="ARBA00022645"/>
    </source>
</evidence>
<keyword evidence="3 17" id="KW-0121">Carboxypeptidase</keyword>
<dbReference type="InterPro" id="IPR050396">
    <property type="entry name" value="Glycosyltr_51/Transpeptidase"/>
</dbReference>
<name>A0A3D9T021_9ACTN</name>
<keyword evidence="15" id="KW-0472">Membrane</keyword>
<evidence type="ECO:0000256" key="13">
    <source>
        <dbReference type="ARBA" id="ARBA00049902"/>
    </source>
</evidence>
<evidence type="ECO:0000256" key="12">
    <source>
        <dbReference type="ARBA" id="ARBA00034000"/>
    </source>
</evidence>
<dbReference type="InterPro" id="IPR005543">
    <property type="entry name" value="PASTA_dom"/>
</dbReference>
<evidence type="ECO:0000256" key="9">
    <source>
        <dbReference type="ARBA" id="ARBA00022984"/>
    </source>
</evidence>
<keyword evidence="6" id="KW-0808">Transferase</keyword>
<evidence type="ECO:0000256" key="14">
    <source>
        <dbReference type="SAM" id="MobiDB-lite"/>
    </source>
</evidence>
<evidence type="ECO:0000256" key="11">
    <source>
        <dbReference type="ARBA" id="ARBA00023316"/>
    </source>
</evidence>
<accession>A0A3D9T021</accession>
<dbReference type="Pfam" id="PF03793">
    <property type="entry name" value="PASTA"/>
    <property type="match status" value="1"/>
</dbReference>
<dbReference type="GO" id="GO:0030288">
    <property type="term" value="C:outer membrane-bounded periplasmic space"/>
    <property type="evidence" value="ECO:0007669"/>
    <property type="project" value="TreeGrafter"/>
</dbReference>
<dbReference type="OrthoDB" id="7911552at2"/>
<dbReference type="GO" id="GO:0008360">
    <property type="term" value="P:regulation of cell shape"/>
    <property type="evidence" value="ECO:0007669"/>
    <property type="project" value="UniProtKB-KW"/>
</dbReference>
<dbReference type="InterPro" id="IPR001460">
    <property type="entry name" value="PCN-bd_Tpept"/>
</dbReference>
<dbReference type="FunFam" id="1.10.3810.10:FF:000001">
    <property type="entry name" value="Penicillin-binding protein 1A"/>
    <property type="match status" value="1"/>
</dbReference>
<evidence type="ECO:0000256" key="4">
    <source>
        <dbReference type="ARBA" id="ARBA00022670"/>
    </source>
</evidence>
<protein>
    <submittedName>
        <fullName evidence="17">Membrane peptidoglycan carboxypeptidase</fullName>
    </submittedName>
</protein>
<comment type="caution">
    <text evidence="17">The sequence shown here is derived from an EMBL/GenBank/DDBJ whole genome shotgun (WGS) entry which is preliminary data.</text>
</comment>
<keyword evidence="10" id="KW-0511">Multifunctional enzyme</keyword>
<gene>
    <name evidence="17" type="ORF">DFJ69_2640</name>
</gene>
<dbReference type="InterPro" id="IPR036950">
    <property type="entry name" value="PBP_transglycosylase"/>
</dbReference>
<keyword evidence="5" id="KW-0328">Glycosyltransferase</keyword>
<sequence>MVPTWPVHDLPRGHLPHAGTVGLVLVQKEGRSIPLVQLLRLIGAGVVAGVLVAFIALPGIGSAGLTARDAANDFQNMDDDLNTSPPPEKTVVYDAQGDQIALFFDKYRESVPLAKVTPIMQKAVIGIEDSRFYEHGALDLKGTLRALASNAQSDGGRQGGSTLTQQYVKNLLVENAKTDEEYDEVTAPTIGRKIRELRYALRLEETMSKNQILEGYLNIAYFGGGAYGVQAAAKRWFSRPAAKLSLPQAALLAGITQNPTAYDPVLHPKAARQRRDVVLYRMAELGTITKAQADAAAAQPIELNEDKPIGGCETSKAPFFCEYVRYEMYQVLSNGKYWSLSKERQEEIANRLKRGGYVIRTTLSMKAQNALDKALRSYVSPLSNRVAAEAMVEPGTGHIRAMGSSKRFGVGKGRINLNLAANAQHGGGVGVSAGSTFKTFTLAAALEEGIPIRTSIHSPSRTIVSPFTDCKGATYTGWNVGNADPAENGPYNLKNGTWLSVNTFYAYLQQRVGLCDSVKMAEKFGMRRGDGKPLQQVPSQVLGANEIDMVSLAAAYAGFGARGRYCDPVAVTEVVAPDGKKLKLPKKACKQVLDQNIADQVNEILKGVLTRGTAKNIGGIGRPSAGKTGTCENFSCAVFAGHTPNLASAVAYWDFRGPTRYPVYGVYGATIPAPIWANSMRNALLGEPAPSFTAPVGDFGDFSTVPDVRGRPVPQAMAALRRAGLTAELAPRPVPSDQARGMVAGTSPGPGSEVDPGSKVIVYVSRGKGRDPGGEEPPGDGWDWPFD</sequence>
<evidence type="ECO:0000256" key="15">
    <source>
        <dbReference type="SAM" id="Phobius"/>
    </source>
</evidence>
<dbReference type="EMBL" id="QTTT01000001">
    <property type="protein sequence ID" value="REE97181.1"/>
    <property type="molecule type" value="Genomic_DNA"/>
</dbReference>
<dbReference type="Pfam" id="PF00905">
    <property type="entry name" value="Transpeptidase"/>
    <property type="match status" value="1"/>
</dbReference>
<dbReference type="SUPFAM" id="SSF53955">
    <property type="entry name" value="Lysozyme-like"/>
    <property type="match status" value="1"/>
</dbReference>
<dbReference type="Gene3D" id="1.10.3810.10">
    <property type="entry name" value="Biosynthetic peptidoglycan transglycosylase-like"/>
    <property type="match status" value="1"/>
</dbReference>
<evidence type="ECO:0000259" key="16">
    <source>
        <dbReference type="PROSITE" id="PS51178"/>
    </source>
</evidence>
<evidence type="ECO:0000313" key="17">
    <source>
        <dbReference type="EMBL" id="REE97181.1"/>
    </source>
</evidence>
<comment type="catalytic activity">
    <reaction evidence="13">
        <text>[GlcNAc-(1-&gt;4)-Mur2Ac(oyl-L-Ala-gamma-D-Glu-L-Lys-D-Ala-D-Ala)](n)-di-trans,octa-cis-undecaprenyl diphosphate + beta-D-GlcNAc-(1-&gt;4)-Mur2Ac(oyl-L-Ala-gamma-D-Glu-L-Lys-D-Ala-D-Ala)-di-trans,octa-cis-undecaprenyl diphosphate = [GlcNAc-(1-&gt;4)-Mur2Ac(oyl-L-Ala-gamma-D-Glu-L-Lys-D-Ala-D-Ala)](n+1)-di-trans,octa-cis-undecaprenyl diphosphate + di-trans,octa-cis-undecaprenyl diphosphate + H(+)</text>
        <dbReference type="Rhea" id="RHEA:23708"/>
        <dbReference type="Rhea" id="RHEA-COMP:9602"/>
        <dbReference type="Rhea" id="RHEA-COMP:9603"/>
        <dbReference type="ChEBI" id="CHEBI:15378"/>
        <dbReference type="ChEBI" id="CHEBI:58405"/>
        <dbReference type="ChEBI" id="CHEBI:60033"/>
        <dbReference type="ChEBI" id="CHEBI:78435"/>
        <dbReference type="EC" id="2.4.99.28"/>
    </reaction>
</comment>
<keyword evidence="9" id="KW-0573">Peptidoglycan synthesis</keyword>
<dbReference type="Gene3D" id="3.40.710.10">
    <property type="entry name" value="DD-peptidase/beta-lactamase superfamily"/>
    <property type="match status" value="1"/>
</dbReference>
<dbReference type="PANTHER" id="PTHR32282">
    <property type="entry name" value="BINDING PROTEIN TRANSPEPTIDASE, PUTATIVE-RELATED"/>
    <property type="match status" value="1"/>
</dbReference>
<evidence type="ECO:0000256" key="5">
    <source>
        <dbReference type="ARBA" id="ARBA00022676"/>
    </source>
</evidence>
<evidence type="ECO:0000256" key="1">
    <source>
        <dbReference type="ARBA" id="ARBA00007090"/>
    </source>
</evidence>
<dbReference type="Gene3D" id="3.30.10.20">
    <property type="match status" value="1"/>
</dbReference>
<dbReference type="SUPFAM" id="SSF56601">
    <property type="entry name" value="beta-lactamase/transpeptidase-like"/>
    <property type="match status" value="1"/>
</dbReference>
<feature type="region of interest" description="Disordered" evidence="14">
    <location>
        <begin position="731"/>
        <end position="787"/>
    </location>
</feature>
<dbReference type="InterPro" id="IPR012338">
    <property type="entry name" value="Beta-lactam/transpept-like"/>
</dbReference>
<dbReference type="PROSITE" id="PS51178">
    <property type="entry name" value="PASTA"/>
    <property type="match status" value="1"/>
</dbReference>
<keyword evidence="11" id="KW-0961">Cell wall biogenesis/degradation</keyword>
<dbReference type="InterPro" id="IPR023346">
    <property type="entry name" value="Lysozyme-like_dom_sf"/>
</dbReference>
<evidence type="ECO:0000256" key="8">
    <source>
        <dbReference type="ARBA" id="ARBA00022960"/>
    </source>
</evidence>
<dbReference type="InterPro" id="IPR001264">
    <property type="entry name" value="Glyco_trans_51"/>
</dbReference>
<dbReference type="GO" id="GO:0008658">
    <property type="term" value="F:penicillin binding"/>
    <property type="evidence" value="ECO:0007669"/>
    <property type="project" value="InterPro"/>
</dbReference>
<evidence type="ECO:0000256" key="10">
    <source>
        <dbReference type="ARBA" id="ARBA00023268"/>
    </source>
</evidence>
<dbReference type="CDD" id="cd06577">
    <property type="entry name" value="PASTA_pknB"/>
    <property type="match status" value="1"/>
</dbReference>
<keyword evidence="7" id="KW-0378">Hydrolase</keyword>
<organism evidence="17 18">
    <name type="scientific">Thermomonospora umbrina</name>
    <dbReference type="NCBI Taxonomy" id="111806"/>
    <lineage>
        <taxon>Bacteria</taxon>
        <taxon>Bacillati</taxon>
        <taxon>Actinomycetota</taxon>
        <taxon>Actinomycetes</taxon>
        <taxon>Streptosporangiales</taxon>
        <taxon>Thermomonosporaceae</taxon>
        <taxon>Thermomonospora</taxon>
    </lineage>
</organism>
<dbReference type="Proteomes" id="UP000256661">
    <property type="component" value="Unassembled WGS sequence"/>
</dbReference>
<keyword evidence="8" id="KW-0133">Cell shape</keyword>
<dbReference type="SMART" id="SM00740">
    <property type="entry name" value="PASTA"/>
    <property type="match status" value="1"/>
</dbReference>
<keyword evidence="15" id="KW-0812">Transmembrane</keyword>
<proteinExistence type="inferred from homology"/>
<dbReference type="PANTHER" id="PTHR32282:SF33">
    <property type="entry name" value="PEPTIDOGLYCAN GLYCOSYLTRANSFERASE"/>
    <property type="match status" value="1"/>
</dbReference>
<reference evidence="17 18" key="1">
    <citation type="submission" date="2018-08" db="EMBL/GenBank/DDBJ databases">
        <title>Sequencing the genomes of 1000 actinobacteria strains.</title>
        <authorList>
            <person name="Klenk H.-P."/>
        </authorList>
    </citation>
    <scope>NUCLEOTIDE SEQUENCE [LARGE SCALE GENOMIC DNA]</scope>
    <source>
        <strain evidence="17 18">DSM 43927</strain>
    </source>
</reference>
<comment type="similarity">
    <text evidence="2">In the N-terminal section; belongs to the glycosyltransferase 51 family.</text>
</comment>
<feature type="transmembrane region" description="Helical" evidence="15">
    <location>
        <begin position="38"/>
        <end position="60"/>
    </location>
</feature>
<comment type="catalytic activity">
    <reaction evidence="12">
        <text>Preferential cleavage: (Ac)2-L-Lys-D-Ala-|-D-Ala. Also transpeptidation of peptidyl-alanyl moieties that are N-acyl substituents of D-alanine.</text>
        <dbReference type="EC" id="3.4.16.4"/>
    </reaction>
</comment>
<dbReference type="GO" id="GO:0009252">
    <property type="term" value="P:peptidoglycan biosynthetic process"/>
    <property type="evidence" value="ECO:0007669"/>
    <property type="project" value="UniProtKB-KW"/>
</dbReference>
<evidence type="ECO:0000313" key="18">
    <source>
        <dbReference type="Proteomes" id="UP000256661"/>
    </source>
</evidence>
<dbReference type="AlphaFoldDB" id="A0A3D9T021"/>
<evidence type="ECO:0000256" key="7">
    <source>
        <dbReference type="ARBA" id="ARBA00022801"/>
    </source>
</evidence>
<dbReference type="GO" id="GO:0006508">
    <property type="term" value="P:proteolysis"/>
    <property type="evidence" value="ECO:0007669"/>
    <property type="project" value="UniProtKB-KW"/>
</dbReference>
<feature type="domain" description="PASTA" evidence="16">
    <location>
        <begin position="693"/>
        <end position="766"/>
    </location>
</feature>
<dbReference type="GO" id="GO:0008955">
    <property type="term" value="F:peptidoglycan glycosyltransferase activity"/>
    <property type="evidence" value="ECO:0007669"/>
    <property type="project" value="UniProtKB-EC"/>
</dbReference>
<comment type="similarity">
    <text evidence="1">In the C-terminal section; belongs to the transpeptidase family.</text>
</comment>
<evidence type="ECO:0000256" key="6">
    <source>
        <dbReference type="ARBA" id="ARBA00022679"/>
    </source>
</evidence>
<evidence type="ECO:0000256" key="2">
    <source>
        <dbReference type="ARBA" id="ARBA00007739"/>
    </source>
</evidence>
<keyword evidence="18" id="KW-1185">Reference proteome</keyword>
<keyword evidence="15" id="KW-1133">Transmembrane helix</keyword>
<dbReference type="GO" id="GO:0071555">
    <property type="term" value="P:cell wall organization"/>
    <property type="evidence" value="ECO:0007669"/>
    <property type="project" value="UniProtKB-KW"/>
</dbReference>
<dbReference type="GO" id="GO:0009002">
    <property type="term" value="F:serine-type D-Ala-D-Ala carboxypeptidase activity"/>
    <property type="evidence" value="ECO:0007669"/>
    <property type="project" value="UniProtKB-EC"/>
</dbReference>